<dbReference type="InParanoid" id="K3WLA2"/>
<reference evidence="3" key="3">
    <citation type="submission" date="2015-02" db="UniProtKB">
        <authorList>
            <consortium name="EnsemblProtists"/>
        </authorList>
    </citation>
    <scope>IDENTIFICATION</scope>
    <source>
        <strain evidence="3">DAOM BR144</strain>
    </source>
</reference>
<evidence type="ECO:0000313" key="4">
    <source>
        <dbReference type="Proteomes" id="UP000019132"/>
    </source>
</evidence>
<reference evidence="4" key="2">
    <citation type="submission" date="2010-04" db="EMBL/GenBank/DDBJ databases">
        <authorList>
            <person name="Buell R."/>
            <person name="Hamilton J."/>
            <person name="Hostetler J."/>
        </authorList>
    </citation>
    <scope>NUCLEOTIDE SEQUENCE [LARGE SCALE GENOMIC DNA]</scope>
    <source>
        <strain evidence="4">DAOM:BR144</strain>
    </source>
</reference>
<keyword evidence="4" id="KW-1185">Reference proteome</keyword>
<dbReference type="VEuPathDB" id="FungiDB:PYU1_G005733"/>
<evidence type="ECO:0000313" key="3">
    <source>
        <dbReference type="EnsemblProtists" id="PYU1_T005744"/>
    </source>
</evidence>
<evidence type="ECO:0000256" key="2">
    <source>
        <dbReference type="SAM" id="MobiDB-lite"/>
    </source>
</evidence>
<feature type="region of interest" description="Disordered" evidence="2">
    <location>
        <begin position="1"/>
        <end position="39"/>
    </location>
</feature>
<dbReference type="EMBL" id="GL376573">
    <property type="status" value="NOT_ANNOTATED_CDS"/>
    <property type="molecule type" value="Genomic_DNA"/>
</dbReference>
<sequence>MSSLATPTAQHSSDAVSISKTSFLNAPRPSQQPTCSGQVVDESREIDICCHPLAKKNKTDSVKAAPNTIQPDEDLLTASEDATAKNDSVDSFFSVMHAEIKKLQRGDAHDCSAKLYQLLLKFQSEARLLNLSTASNISELKRKRQDSTDGLPLDLLLHEKAVSEIALLKLQAERVQAQLDRERMKTKVEAVLSKKKLEDASTPESTVNWIISQRMLGRPW</sequence>
<organism evidence="3 4">
    <name type="scientific">Globisporangium ultimum (strain ATCC 200006 / CBS 805.95 / DAOM BR144)</name>
    <name type="common">Pythium ultimum</name>
    <dbReference type="NCBI Taxonomy" id="431595"/>
    <lineage>
        <taxon>Eukaryota</taxon>
        <taxon>Sar</taxon>
        <taxon>Stramenopiles</taxon>
        <taxon>Oomycota</taxon>
        <taxon>Peronosporomycetes</taxon>
        <taxon>Pythiales</taxon>
        <taxon>Pythiaceae</taxon>
        <taxon>Globisporangium</taxon>
    </lineage>
</organism>
<dbReference type="eggNOG" id="ENOG502SDPF">
    <property type="taxonomic scope" value="Eukaryota"/>
</dbReference>
<feature type="compositionally biased region" description="Polar residues" evidence="2">
    <location>
        <begin position="1"/>
        <end position="37"/>
    </location>
</feature>
<name>K3WLA2_GLOUD</name>
<proteinExistence type="predicted"/>
<evidence type="ECO:0000256" key="1">
    <source>
        <dbReference type="SAM" id="Coils"/>
    </source>
</evidence>
<dbReference type="EnsemblProtists" id="PYU1_T005744">
    <property type="protein sequence ID" value="PYU1_T005744"/>
    <property type="gene ID" value="PYU1_G005733"/>
</dbReference>
<dbReference type="Proteomes" id="UP000019132">
    <property type="component" value="Unassembled WGS sequence"/>
</dbReference>
<keyword evidence="1" id="KW-0175">Coiled coil</keyword>
<dbReference type="AlphaFoldDB" id="K3WLA2"/>
<accession>K3WLA2</accession>
<reference evidence="4" key="1">
    <citation type="journal article" date="2010" name="Genome Biol.">
        <title>Genome sequence of the necrotrophic plant pathogen Pythium ultimum reveals original pathogenicity mechanisms and effector repertoire.</title>
        <authorList>
            <person name="Levesque C.A."/>
            <person name="Brouwer H."/>
            <person name="Cano L."/>
            <person name="Hamilton J.P."/>
            <person name="Holt C."/>
            <person name="Huitema E."/>
            <person name="Raffaele S."/>
            <person name="Robideau G.P."/>
            <person name="Thines M."/>
            <person name="Win J."/>
            <person name="Zerillo M.M."/>
            <person name="Beakes G.W."/>
            <person name="Boore J.L."/>
            <person name="Busam D."/>
            <person name="Dumas B."/>
            <person name="Ferriera S."/>
            <person name="Fuerstenberg S.I."/>
            <person name="Gachon C.M."/>
            <person name="Gaulin E."/>
            <person name="Govers F."/>
            <person name="Grenville-Briggs L."/>
            <person name="Horner N."/>
            <person name="Hostetler J."/>
            <person name="Jiang R.H."/>
            <person name="Johnson J."/>
            <person name="Krajaejun T."/>
            <person name="Lin H."/>
            <person name="Meijer H.J."/>
            <person name="Moore B."/>
            <person name="Morris P."/>
            <person name="Phuntmart V."/>
            <person name="Puiu D."/>
            <person name="Shetty J."/>
            <person name="Stajich J.E."/>
            <person name="Tripathy S."/>
            <person name="Wawra S."/>
            <person name="van West P."/>
            <person name="Whitty B.R."/>
            <person name="Coutinho P.M."/>
            <person name="Henrissat B."/>
            <person name="Martin F."/>
            <person name="Thomas P.D."/>
            <person name="Tyler B.M."/>
            <person name="De Vries R.P."/>
            <person name="Kamoun S."/>
            <person name="Yandell M."/>
            <person name="Tisserat N."/>
            <person name="Buell C.R."/>
        </authorList>
    </citation>
    <scope>NUCLEOTIDE SEQUENCE</scope>
    <source>
        <strain evidence="4">DAOM:BR144</strain>
    </source>
</reference>
<feature type="coiled-coil region" evidence="1">
    <location>
        <begin position="158"/>
        <end position="187"/>
    </location>
</feature>
<dbReference type="HOGENOM" id="CLU_1258346_0_0_1"/>
<protein>
    <submittedName>
        <fullName evidence="3">Uncharacterized protein</fullName>
    </submittedName>
</protein>